<proteinExistence type="predicted"/>
<name>F0SN79_RUBBR</name>
<dbReference type="PANTHER" id="PTHR35526">
    <property type="entry name" value="ANTI-SIGMA-F FACTOR RSBW-RELATED"/>
    <property type="match status" value="1"/>
</dbReference>
<dbReference type="Gene3D" id="3.30.565.10">
    <property type="entry name" value="Histidine kinase-like ATPase, C-terminal domain"/>
    <property type="match status" value="1"/>
</dbReference>
<protein>
    <submittedName>
        <fullName evidence="3">Anti-sigma regulatory factor, serine/threonine protein kinase</fullName>
    </submittedName>
</protein>
<dbReference type="SUPFAM" id="SSF55874">
    <property type="entry name" value="ATPase domain of HSP90 chaperone/DNA topoisomerase II/histidine kinase"/>
    <property type="match status" value="1"/>
</dbReference>
<sequence>MISADEFTEVFTEVIPSDTVRGQEVQERIIGQMEAYKFTDRDIFSARLALEEGIINAIKHGNRMDLTKTVNIQWGISSQKVRVVIQDQGPGFDPADIPDPTADENLERPCGRGIMLMKAFMDVIQYNEQGNQLTIEKASTGN</sequence>
<evidence type="ECO:0000313" key="4">
    <source>
        <dbReference type="Proteomes" id="UP000006860"/>
    </source>
</evidence>
<dbReference type="GO" id="GO:0004674">
    <property type="term" value="F:protein serine/threonine kinase activity"/>
    <property type="evidence" value="ECO:0007669"/>
    <property type="project" value="UniProtKB-KW"/>
</dbReference>
<evidence type="ECO:0000256" key="1">
    <source>
        <dbReference type="ARBA" id="ARBA00022527"/>
    </source>
</evidence>
<dbReference type="InterPro" id="IPR003594">
    <property type="entry name" value="HATPase_dom"/>
</dbReference>
<dbReference type="eggNOG" id="COG2172">
    <property type="taxonomic scope" value="Bacteria"/>
</dbReference>
<dbReference type="CDD" id="cd16936">
    <property type="entry name" value="HATPase_RsbW-like"/>
    <property type="match status" value="1"/>
</dbReference>
<dbReference type="InterPro" id="IPR050267">
    <property type="entry name" value="Anti-sigma-factor_SerPK"/>
</dbReference>
<keyword evidence="1 3" id="KW-0808">Transferase</keyword>
<dbReference type="PANTHER" id="PTHR35526:SF3">
    <property type="entry name" value="ANTI-SIGMA-F FACTOR RSBW"/>
    <property type="match status" value="1"/>
</dbReference>
<reference evidence="4" key="1">
    <citation type="submission" date="2011-02" db="EMBL/GenBank/DDBJ databases">
        <title>The complete genome of Planctomyces brasiliensis DSM 5305.</title>
        <authorList>
            <person name="Lucas S."/>
            <person name="Copeland A."/>
            <person name="Lapidus A."/>
            <person name="Bruce D."/>
            <person name="Goodwin L."/>
            <person name="Pitluck S."/>
            <person name="Kyrpides N."/>
            <person name="Mavromatis K."/>
            <person name="Pagani I."/>
            <person name="Ivanova N."/>
            <person name="Ovchinnikova G."/>
            <person name="Lu M."/>
            <person name="Detter J.C."/>
            <person name="Han C."/>
            <person name="Land M."/>
            <person name="Hauser L."/>
            <person name="Markowitz V."/>
            <person name="Cheng J.-F."/>
            <person name="Hugenholtz P."/>
            <person name="Woyke T."/>
            <person name="Wu D."/>
            <person name="Tindall B."/>
            <person name="Pomrenke H.G."/>
            <person name="Brambilla E."/>
            <person name="Klenk H.-P."/>
            <person name="Eisen J.A."/>
        </authorList>
    </citation>
    <scope>NUCLEOTIDE SEQUENCE [LARGE SCALE GENOMIC DNA]</scope>
    <source>
        <strain evidence="4">ATCC 49424 / DSM 5305 / JCM 21570 / NBRC 103401 / IFAM 1448</strain>
    </source>
</reference>
<evidence type="ECO:0000259" key="2">
    <source>
        <dbReference type="Pfam" id="PF13581"/>
    </source>
</evidence>
<keyword evidence="1 3" id="KW-0418">Kinase</keyword>
<dbReference type="STRING" id="756272.Plabr_3511"/>
<keyword evidence="1 3" id="KW-0723">Serine/threonine-protein kinase</keyword>
<dbReference type="Pfam" id="PF13581">
    <property type="entry name" value="HATPase_c_2"/>
    <property type="match status" value="1"/>
</dbReference>
<keyword evidence="4" id="KW-1185">Reference proteome</keyword>
<dbReference type="HOGENOM" id="CLU_090336_11_2_0"/>
<dbReference type="InterPro" id="IPR036890">
    <property type="entry name" value="HATPase_C_sf"/>
</dbReference>
<dbReference type="Proteomes" id="UP000006860">
    <property type="component" value="Chromosome"/>
</dbReference>
<gene>
    <name evidence="3" type="ordered locus">Plabr_3511</name>
</gene>
<evidence type="ECO:0000313" key="3">
    <source>
        <dbReference type="EMBL" id="ADY61108.1"/>
    </source>
</evidence>
<organism evidence="3 4">
    <name type="scientific">Rubinisphaera brasiliensis (strain ATCC 49424 / DSM 5305 / JCM 21570 / IAM 15109 / NBRC 103401 / IFAM 1448)</name>
    <name type="common">Planctomyces brasiliensis</name>
    <dbReference type="NCBI Taxonomy" id="756272"/>
    <lineage>
        <taxon>Bacteria</taxon>
        <taxon>Pseudomonadati</taxon>
        <taxon>Planctomycetota</taxon>
        <taxon>Planctomycetia</taxon>
        <taxon>Planctomycetales</taxon>
        <taxon>Planctomycetaceae</taxon>
        <taxon>Rubinisphaera</taxon>
    </lineage>
</organism>
<dbReference type="AlphaFoldDB" id="F0SN79"/>
<dbReference type="EMBL" id="CP002546">
    <property type="protein sequence ID" value="ADY61108.1"/>
    <property type="molecule type" value="Genomic_DNA"/>
</dbReference>
<feature type="domain" description="Histidine kinase/HSP90-like ATPase" evidence="2">
    <location>
        <begin position="34"/>
        <end position="136"/>
    </location>
</feature>
<accession>F0SN79</accession>
<dbReference type="OrthoDB" id="9792240at2"/>
<dbReference type="RefSeq" id="WP_013629827.1">
    <property type="nucleotide sequence ID" value="NC_015174.1"/>
</dbReference>
<dbReference type="KEGG" id="pbs:Plabr_3511"/>